<comment type="caution">
    <text evidence="3">The sequence shown here is derived from an EMBL/GenBank/DDBJ whole genome shotgun (WGS) entry which is preliminary data.</text>
</comment>
<dbReference type="EMBL" id="JABEZW010000010">
    <property type="protein sequence ID" value="MBA0778000.1"/>
    <property type="molecule type" value="Genomic_DNA"/>
</dbReference>
<dbReference type="InterPro" id="IPR025558">
    <property type="entry name" value="DUF4283"/>
</dbReference>
<sequence>MKDELANPSLVDGEEDAIQEEAAAVESISQFCLRDLYYGYRGKRYLFQFFHEVDIARVLVGTPWFFNNHMFILQRIRYGENPAVLVLNFTEFWIQVHELPPGLMSESMAKQLGNFCGKFLEYDTVIPFLGQKTYMRIRVCFDVSAPLKHKKKIQIGKAMIVYARFKYEKLSQFYFICGKLGHGESYYPFRLRIEPSKINIAGGQNNWRTWGKDVSVTDGLGKGPMDLALEEENDPITMVERKKR</sequence>
<feature type="domain" description="Zinc knuckle CX2CX4HX4C" evidence="2">
    <location>
        <begin position="141"/>
        <end position="188"/>
    </location>
</feature>
<dbReference type="PANTHER" id="PTHR31286:SF153">
    <property type="entry name" value="DUF4283 DOMAIN PROTEIN"/>
    <property type="match status" value="1"/>
</dbReference>
<dbReference type="InterPro" id="IPR040256">
    <property type="entry name" value="At4g02000-like"/>
</dbReference>
<dbReference type="Pfam" id="PF14392">
    <property type="entry name" value="zf-CCHC_4"/>
    <property type="match status" value="1"/>
</dbReference>
<feature type="domain" description="DUF4283" evidence="1">
    <location>
        <begin position="42"/>
        <end position="77"/>
    </location>
</feature>
<dbReference type="Proteomes" id="UP000593568">
    <property type="component" value="Unassembled WGS sequence"/>
</dbReference>
<dbReference type="InterPro" id="IPR025836">
    <property type="entry name" value="Zn_knuckle_CX2CX4HX4C"/>
</dbReference>
<organism evidence="3 4">
    <name type="scientific">Gossypium trilobum</name>
    <dbReference type="NCBI Taxonomy" id="34281"/>
    <lineage>
        <taxon>Eukaryota</taxon>
        <taxon>Viridiplantae</taxon>
        <taxon>Streptophyta</taxon>
        <taxon>Embryophyta</taxon>
        <taxon>Tracheophyta</taxon>
        <taxon>Spermatophyta</taxon>
        <taxon>Magnoliopsida</taxon>
        <taxon>eudicotyledons</taxon>
        <taxon>Gunneridae</taxon>
        <taxon>Pentapetalae</taxon>
        <taxon>rosids</taxon>
        <taxon>malvids</taxon>
        <taxon>Malvales</taxon>
        <taxon>Malvaceae</taxon>
        <taxon>Malvoideae</taxon>
        <taxon>Gossypium</taxon>
    </lineage>
</organism>
<dbReference type="PANTHER" id="PTHR31286">
    <property type="entry name" value="GLYCINE-RICH CELL WALL STRUCTURAL PROTEIN 1.8-LIKE"/>
    <property type="match status" value="1"/>
</dbReference>
<dbReference type="AlphaFoldDB" id="A0A7J9EY97"/>
<evidence type="ECO:0000259" key="1">
    <source>
        <dbReference type="Pfam" id="PF14111"/>
    </source>
</evidence>
<evidence type="ECO:0000313" key="3">
    <source>
        <dbReference type="EMBL" id="MBA0778000.1"/>
    </source>
</evidence>
<dbReference type="Pfam" id="PF14111">
    <property type="entry name" value="DUF4283"/>
    <property type="match status" value="1"/>
</dbReference>
<name>A0A7J9EY97_9ROSI</name>
<protein>
    <recommendedName>
        <fullName evidence="5">DUF4283 domain-containing protein</fullName>
    </recommendedName>
</protein>
<evidence type="ECO:0000259" key="2">
    <source>
        <dbReference type="Pfam" id="PF14392"/>
    </source>
</evidence>
<keyword evidence="4" id="KW-1185">Reference proteome</keyword>
<proteinExistence type="predicted"/>
<reference evidence="3 4" key="1">
    <citation type="journal article" date="2019" name="Genome Biol. Evol.">
        <title>Insights into the evolution of the New World diploid cottons (Gossypium, subgenus Houzingenia) based on genome sequencing.</title>
        <authorList>
            <person name="Grover C.E."/>
            <person name="Arick M.A. 2nd"/>
            <person name="Thrash A."/>
            <person name="Conover J.L."/>
            <person name="Sanders W.S."/>
            <person name="Peterson D.G."/>
            <person name="Frelichowski J.E."/>
            <person name="Scheffler J.A."/>
            <person name="Scheffler B.E."/>
            <person name="Wendel J.F."/>
        </authorList>
    </citation>
    <scope>NUCLEOTIDE SEQUENCE [LARGE SCALE GENOMIC DNA]</scope>
    <source>
        <strain evidence="3">8</strain>
        <tissue evidence="3">Leaf</tissue>
    </source>
</reference>
<gene>
    <name evidence="3" type="ORF">Gotri_005936</name>
</gene>
<evidence type="ECO:0008006" key="5">
    <source>
        <dbReference type="Google" id="ProtNLM"/>
    </source>
</evidence>
<evidence type="ECO:0000313" key="4">
    <source>
        <dbReference type="Proteomes" id="UP000593568"/>
    </source>
</evidence>
<accession>A0A7J9EY97</accession>